<dbReference type="Proteomes" id="UP000094828">
    <property type="component" value="Unassembled WGS sequence"/>
</dbReference>
<evidence type="ECO:0000256" key="6">
    <source>
        <dbReference type="ARBA" id="ARBA00023002"/>
    </source>
</evidence>
<evidence type="ECO:0000256" key="1">
    <source>
        <dbReference type="ARBA" id="ARBA00004418"/>
    </source>
</evidence>
<keyword evidence="13" id="KW-0575">Peroxidase</keyword>
<evidence type="ECO:0000313" key="14">
    <source>
        <dbReference type="Proteomes" id="UP000094828"/>
    </source>
</evidence>
<dbReference type="InterPro" id="IPR026259">
    <property type="entry name" value="MauG/Cytc_peroxidase"/>
</dbReference>
<keyword evidence="4 11" id="KW-0732">Signal</keyword>
<keyword evidence="7 9" id="KW-0408">Iron</keyword>
<evidence type="ECO:0000256" key="7">
    <source>
        <dbReference type="ARBA" id="ARBA00023004"/>
    </source>
</evidence>
<dbReference type="InterPro" id="IPR051395">
    <property type="entry name" value="Cytochrome_c_Peroxidase/MauG"/>
</dbReference>
<feature type="region of interest" description="Disordered" evidence="10">
    <location>
        <begin position="76"/>
        <end position="101"/>
    </location>
</feature>
<feature type="binding site" description="axial binding residue" evidence="9">
    <location>
        <position position="77"/>
    </location>
    <ligand>
        <name>heme c</name>
        <dbReference type="ChEBI" id="CHEBI:61717"/>
        <label>1</label>
    </ligand>
    <ligandPart>
        <name>Fe</name>
        <dbReference type="ChEBI" id="CHEBI:18248"/>
    </ligandPart>
</feature>
<feature type="chain" id="PRO_5008672889" evidence="11">
    <location>
        <begin position="22"/>
        <end position="336"/>
    </location>
</feature>
<dbReference type="GO" id="GO:0004130">
    <property type="term" value="F:cytochrome-c peroxidase activity"/>
    <property type="evidence" value="ECO:0007669"/>
    <property type="project" value="TreeGrafter"/>
</dbReference>
<dbReference type="InterPro" id="IPR036909">
    <property type="entry name" value="Cyt_c-like_dom_sf"/>
</dbReference>
<keyword evidence="6" id="KW-0560">Oxidoreductase</keyword>
<feature type="binding site" description="covalent" evidence="8">
    <location>
        <position position="217"/>
    </location>
    <ligand>
        <name>heme c</name>
        <dbReference type="ChEBI" id="CHEBI:61717"/>
        <label>2</label>
    </ligand>
</feature>
<protein>
    <submittedName>
        <fullName evidence="13">Cytochrome-c peroxidase</fullName>
    </submittedName>
</protein>
<feature type="binding site" description="covalent" evidence="8">
    <location>
        <position position="220"/>
    </location>
    <ligand>
        <name>heme c</name>
        <dbReference type="ChEBI" id="CHEBI:61717"/>
        <label>2</label>
    </ligand>
</feature>
<keyword evidence="14" id="KW-1185">Reference proteome</keyword>
<dbReference type="EMBL" id="LYDR01000152">
    <property type="protein sequence ID" value="ODA28682.1"/>
    <property type="molecule type" value="Genomic_DNA"/>
</dbReference>
<dbReference type="InterPro" id="IPR004852">
    <property type="entry name" value="Di-haem_cyt_c_peroxidsae"/>
</dbReference>
<keyword evidence="2 8" id="KW-0349">Heme</keyword>
<evidence type="ECO:0000256" key="5">
    <source>
        <dbReference type="ARBA" id="ARBA00022764"/>
    </source>
</evidence>
<feature type="binding site" description="covalent" evidence="8">
    <location>
        <position position="73"/>
    </location>
    <ligand>
        <name>heme c</name>
        <dbReference type="ChEBI" id="CHEBI:61717"/>
        <label>1</label>
    </ligand>
</feature>
<feature type="binding site" description="covalent" evidence="8">
    <location>
        <position position="76"/>
    </location>
    <ligand>
        <name>heme c</name>
        <dbReference type="ChEBI" id="CHEBI:61717"/>
        <label>1</label>
    </ligand>
</feature>
<dbReference type="GO" id="GO:0009055">
    <property type="term" value="F:electron transfer activity"/>
    <property type="evidence" value="ECO:0007669"/>
    <property type="project" value="InterPro"/>
</dbReference>
<dbReference type="AlphaFoldDB" id="A0A1C3E605"/>
<reference evidence="13 14" key="1">
    <citation type="submission" date="2016-05" db="EMBL/GenBank/DDBJ databases">
        <title>Genomic and physiological characterization of Planctopirus sp. isolated from fresh water lake.</title>
        <authorList>
            <person name="Subhash Y."/>
            <person name="Ramana C."/>
        </authorList>
    </citation>
    <scope>NUCLEOTIDE SEQUENCE [LARGE SCALE GENOMIC DNA]</scope>
    <source>
        <strain evidence="13 14">JC280</strain>
    </source>
</reference>
<dbReference type="GO" id="GO:0020037">
    <property type="term" value="F:heme binding"/>
    <property type="evidence" value="ECO:0007669"/>
    <property type="project" value="InterPro"/>
</dbReference>
<dbReference type="PIRSF" id="PIRSF000294">
    <property type="entry name" value="Cytochrome-c_peroxidase"/>
    <property type="match status" value="1"/>
</dbReference>
<evidence type="ECO:0000256" key="11">
    <source>
        <dbReference type="SAM" id="SignalP"/>
    </source>
</evidence>
<gene>
    <name evidence="13" type="ORF">A6X21_11540</name>
</gene>
<dbReference type="PANTHER" id="PTHR30600">
    <property type="entry name" value="CYTOCHROME C PEROXIDASE-RELATED"/>
    <property type="match status" value="1"/>
</dbReference>
<evidence type="ECO:0000256" key="9">
    <source>
        <dbReference type="PIRSR" id="PIRSR000294-2"/>
    </source>
</evidence>
<evidence type="ECO:0000256" key="8">
    <source>
        <dbReference type="PIRSR" id="PIRSR000294-1"/>
    </source>
</evidence>
<proteinExistence type="predicted"/>
<dbReference type="Pfam" id="PF03150">
    <property type="entry name" value="CCP_MauG"/>
    <property type="match status" value="1"/>
</dbReference>
<feature type="domain" description="Cytochrome c" evidence="12">
    <location>
        <begin position="202"/>
        <end position="321"/>
    </location>
</feature>
<dbReference type="OrthoDB" id="9772811at2"/>
<feature type="binding site" description="axial binding residue" evidence="9">
    <location>
        <position position="221"/>
    </location>
    <ligand>
        <name>heme c</name>
        <dbReference type="ChEBI" id="CHEBI:61717"/>
        <label>2</label>
    </ligand>
    <ligandPart>
        <name>Fe</name>
        <dbReference type="ChEBI" id="CHEBI:18248"/>
    </ligandPart>
</feature>
<comment type="subcellular location">
    <subcellularLocation>
        <location evidence="1">Periplasm</location>
    </subcellularLocation>
</comment>
<evidence type="ECO:0000256" key="3">
    <source>
        <dbReference type="ARBA" id="ARBA00022723"/>
    </source>
</evidence>
<dbReference type="FunFam" id="1.10.760.10:FF:000042">
    <property type="entry name" value="Cytochrome c peroxidase"/>
    <property type="match status" value="1"/>
</dbReference>
<evidence type="ECO:0000256" key="4">
    <source>
        <dbReference type="ARBA" id="ARBA00022729"/>
    </source>
</evidence>
<dbReference type="PROSITE" id="PS51007">
    <property type="entry name" value="CYTC"/>
    <property type="match status" value="2"/>
</dbReference>
<evidence type="ECO:0000259" key="12">
    <source>
        <dbReference type="PROSITE" id="PS51007"/>
    </source>
</evidence>
<accession>A0A1C3E605</accession>
<feature type="domain" description="Cytochrome c" evidence="12">
    <location>
        <begin position="51"/>
        <end position="182"/>
    </location>
</feature>
<dbReference type="PANTHER" id="PTHR30600:SF10">
    <property type="entry name" value="BLL6722 PROTEIN"/>
    <property type="match status" value="1"/>
</dbReference>
<dbReference type="SUPFAM" id="SSF46626">
    <property type="entry name" value="Cytochrome c"/>
    <property type="match status" value="2"/>
</dbReference>
<dbReference type="InterPro" id="IPR009056">
    <property type="entry name" value="Cyt_c-like_dom"/>
</dbReference>
<comment type="PTM">
    <text evidence="8">Binds 2 heme groups per subunit.</text>
</comment>
<dbReference type="GO" id="GO:0042597">
    <property type="term" value="C:periplasmic space"/>
    <property type="evidence" value="ECO:0007669"/>
    <property type="project" value="UniProtKB-SubCell"/>
</dbReference>
<keyword evidence="3 9" id="KW-0479">Metal-binding</keyword>
<dbReference type="Gene3D" id="1.10.760.10">
    <property type="entry name" value="Cytochrome c-like domain"/>
    <property type="match status" value="2"/>
</dbReference>
<organism evidence="13 14">
    <name type="scientific">Planctopirus hydrillae</name>
    <dbReference type="NCBI Taxonomy" id="1841610"/>
    <lineage>
        <taxon>Bacteria</taxon>
        <taxon>Pseudomonadati</taxon>
        <taxon>Planctomycetota</taxon>
        <taxon>Planctomycetia</taxon>
        <taxon>Planctomycetales</taxon>
        <taxon>Planctomycetaceae</taxon>
        <taxon>Planctopirus</taxon>
    </lineage>
</organism>
<comment type="cofactor">
    <cofactor evidence="8">
        <name>heme</name>
        <dbReference type="ChEBI" id="CHEBI:30413"/>
    </cofactor>
    <text evidence="8">Binds 2 heme groups.</text>
</comment>
<keyword evidence="5" id="KW-0574">Periplasm</keyword>
<name>A0A1C3E605_9PLAN</name>
<evidence type="ECO:0000256" key="10">
    <source>
        <dbReference type="SAM" id="MobiDB-lite"/>
    </source>
</evidence>
<evidence type="ECO:0000256" key="2">
    <source>
        <dbReference type="ARBA" id="ARBA00022617"/>
    </source>
</evidence>
<comment type="caution">
    <text evidence="13">The sequence shown here is derived from an EMBL/GenBank/DDBJ whole genome shotgun (WGS) entry which is preliminary data.</text>
</comment>
<dbReference type="GO" id="GO:0046872">
    <property type="term" value="F:metal ion binding"/>
    <property type="evidence" value="ECO:0007669"/>
    <property type="project" value="UniProtKB-KW"/>
</dbReference>
<evidence type="ECO:0000313" key="13">
    <source>
        <dbReference type="EMBL" id="ODA28682.1"/>
    </source>
</evidence>
<feature type="signal peptide" evidence="11">
    <location>
        <begin position="1"/>
        <end position="21"/>
    </location>
</feature>
<sequence>MMQQRSLGVLTLILVSGLSIHGPSTHLAVANNGPWPLPQVTSPADNPSTPEKVELGRQLFFDPRLSKTQEVSCASCHNPEKGYSDGEPNSQGIGGQRGNRNSPSIINSAYHKFQFWDGRSKTLEEQALGPMQNPIEMGMTLDELVKRLNEVPGYRAQFQKVFGTDVTAENMAKAIAAFERTIVSKNSPYDRFVAGDTTNWNPTLELGRALFFGKANCSACHSGANLTDNAFHNIGIGSQDAGRAAISKLEADRGAFKTPTVREVARTAPYMHDGSLKTLEEVVEHYNKGGTPNDYLDEEIFPLKLTDAEKAALVIFMREGLSSPDLPIITKPELPQ</sequence>